<keyword evidence="2" id="KW-1185">Reference proteome</keyword>
<dbReference type="EMBL" id="JAAQTO010000017">
    <property type="protein sequence ID" value="NIC05271.1"/>
    <property type="molecule type" value="Genomic_DNA"/>
</dbReference>
<evidence type="ECO:0000313" key="1">
    <source>
        <dbReference type="EMBL" id="NIC05271.1"/>
    </source>
</evidence>
<dbReference type="Proteomes" id="UP001318321">
    <property type="component" value="Unassembled WGS sequence"/>
</dbReference>
<reference evidence="1 2" key="1">
    <citation type="submission" date="2020-03" db="EMBL/GenBank/DDBJ databases">
        <title>Identification of Halomonas strains.</title>
        <authorList>
            <person name="Xiao Z."/>
            <person name="Dong F."/>
            <person name="Wang Z."/>
            <person name="Zhao J.-Y."/>
        </authorList>
    </citation>
    <scope>NUCLEOTIDE SEQUENCE [LARGE SCALE GENOMIC DNA]</scope>
    <source>
        <strain evidence="1 2">DX6</strain>
    </source>
</reference>
<evidence type="ECO:0000313" key="2">
    <source>
        <dbReference type="Proteomes" id="UP001318321"/>
    </source>
</evidence>
<protein>
    <submittedName>
        <fullName evidence="1">Uncharacterized protein</fullName>
    </submittedName>
</protein>
<sequence>MRNLIGLAARTFDPQGALLLPGHGDNDTGSLRRRVTRAATLDGGVAITNRGYSAADRTLTLSLAGQPLALVERARRLLRLHGNVTVTLADGAFTGTPSEYNERRQELVVLISGTA</sequence>
<proteinExistence type="predicted"/>
<dbReference type="RefSeq" id="WP_167112650.1">
    <property type="nucleotide sequence ID" value="NZ_JAAQTO010000017.1"/>
</dbReference>
<name>A0ABX0PPQ5_9GAMM</name>
<accession>A0ABX0PPQ5</accession>
<gene>
    <name evidence="1" type="ORF">HBJ55_07525</name>
</gene>
<organism evidence="1 2">
    <name type="scientific">Billgrantia bachuensis</name>
    <dbReference type="NCBI Taxonomy" id="2717286"/>
    <lineage>
        <taxon>Bacteria</taxon>
        <taxon>Pseudomonadati</taxon>
        <taxon>Pseudomonadota</taxon>
        <taxon>Gammaproteobacteria</taxon>
        <taxon>Oceanospirillales</taxon>
        <taxon>Halomonadaceae</taxon>
        <taxon>Billgrantia</taxon>
    </lineage>
</organism>
<comment type="caution">
    <text evidence="1">The sequence shown here is derived from an EMBL/GenBank/DDBJ whole genome shotgun (WGS) entry which is preliminary data.</text>
</comment>